<proteinExistence type="predicted"/>
<dbReference type="PANTHER" id="PTHR37023:SF1">
    <property type="entry name" value="ISSOD25 TRANSPOSASE TNPA_ISSOD25"/>
    <property type="match status" value="1"/>
</dbReference>
<evidence type="ECO:0000313" key="3">
    <source>
        <dbReference type="EMBL" id="ETR65745.1"/>
    </source>
</evidence>
<evidence type="ECO:0000259" key="1">
    <source>
        <dbReference type="Pfam" id="PF04986"/>
    </source>
</evidence>
<evidence type="ECO:0000313" key="4">
    <source>
        <dbReference type="Proteomes" id="UP000189670"/>
    </source>
</evidence>
<sequence>MSDFLISPNKASSIDGSVEKYEVADIFKVYGERYLETHNMPYSHQEIMKDIITCRTEFLGGHQQKCDSCETEWYTWNSCGNRHCPKCQAMKKEEWLQERKRELLPVPYFHNIFTLPHEINPIALYNQDVIYKMLFDSTAETLQEFGKNELHGKLGFICTLHTWDQKMLYHLHLHCIIPGGALSFEGDKWNSSKPDYLFDVTKLSKRFREIFVKN</sequence>
<dbReference type="Proteomes" id="UP000189670">
    <property type="component" value="Unassembled WGS sequence"/>
</dbReference>
<reference evidence="4" key="1">
    <citation type="submission" date="2012-11" db="EMBL/GenBank/DDBJ databases">
        <authorList>
            <person name="Lucero-Rivera Y.E."/>
            <person name="Tovar-Ramirez D."/>
        </authorList>
    </citation>
    <scope>NUCLEOTIDE SEQUENCE [LARGE SCALE GENOMIC DNA]</scope>
    <source>
        <strain evidence="4">Araruama</strain>
    </source>
</reference>
<protein>
    <submittedName>
        <fullName evidence="3">Transposase number 2 for insertion sequence NGRIS-16f</fullName>
    </submittedName>
</protein>
<name>A0A1V1NT41_9BACT</name>
<evidence type="ECO:0000259" key="2">
    <source>
        <dbReference type="Pfam" id="PF14319"/>
    </source>
</evidence>
<dbReference type="Pfam" id="PF04986">
    <property type="entry name" value="Y2_Tnp"/>
    <property type="match status" value="1"/>
</dbReference>
<dbReference type="InterPro" id="IPR007069">
    <property type="entry name" value="Transposase_32"/>
</dbReference>
<feature type="domain" description="Transposase zinc-binding" evidence="2">
    <location>
        <begin position="26"/>
        <end position="115"/>
    </location>
</feature>
<dbReference type="AlphaFoldDB" id="A0A1V1NT41"/>
<dbReference type="Pfam" id="PF14319">
    <property type="entry name" value="Zn_Tnp_IS91"/>
    <property type="match status" value="1"/>
</dbReference>
<comment type="caution">
    <text evidence="3">The sequence shown here is derived from an EMBL/GenBank/DDBJ whole genome shotgun (WGS) entry which is preliminary data.</text>
</comment>
<feature type="domain" description="Transposase IS801/IS1294" evidence="1">
    <location>
        <begin position="155"/>
        <end position="212"/>
    </location>
</feature>
<dbReference type="GO" id="GO:0006313">
    <property type="term" value="P:DNA transposition"/>
    <property type="evidence" value="ECO:0007669"/>
    <property type="project" value="InterPro"/>
</dbReference>
<dbReference type="GO" id="GO:0004803">
    <property type="term" value="F:transposase activity"/>
    <property type="evidence" value="ECO:0007669"/>
    <property type="project" value="InterPro"/>
</dbReference>
<dbReference type="GO" id="GO:0003677">
    <property type="term" value="F:DNA binding"/>
    <property type="evidence" value="ECO:0007669"/>
    <property type="project" value="InterPro"/>
</dbReference>
<dbReference type="EMBL" id="ATBP01002536">
    <property type="protein sequence ID" value="ETR65745.1"/>
    <property type="molecule type" value="Genomic_DNA"/>
</dbReference>
<dbReference type="InterPro" id="IPR026889">
    <property type="entry name" value="Zn_Tnp"/>
</dbReference>
<accession>A0A1V1NT41</accession>
<organism evidence="3 4">
    <name type="scientific">Candidatus Magnetoglobus multicellularis str. Araruama</name>
    <dbReference type="NCBI Taxonomy" id="890399"/>
    <lineage>
        <taxon>Bacteria</taxon>
        <taxon>Pseudomonadati</taxon>
        <taxon>Thermodesulfobacteriota</taxon>
        <taxon>Desulfobacteria</taxon>
        <taxon>Desulfobacterales</taxon>
        <taxon>Desulfobacteraceae</taxon>
        <taxon>Candidatus Magnetoglobus</taxon>
    </lineage>
</organism>
<dbReference type="PANTHER" id="PTHR37023">
    <property type="entry name" value="TRANSPOSASE"/>
    <property type="match status" value="1"/>
</dbReference>
<gene>
    <name evidence="3" type="ORF">OMM_05930</name>
</gene>